<reference evidence="3 4" key="1">
    <citation type="submission" date="2023-03" db="EMBL/GenBank/DDBJ databases">
        <title>High-quality genome of Scylla paramamosain provides insights in environmental adaptation.</title>
        <authorList>
            <person name="Zhang L."/>
        </authorList>
    </citation>
    <scope>NUCLEOTIDE SEQUENCE [LARGE SCALE GENOMIC DNA]</scope>
    <source>
        <strain evidence="3">LZ_2023a</strain>
        <tissue evidence="3">Muscle</tissue>
    </source>
</reference>
<accession>A0AAW0TYW9</accession>
<feature type="coiled-coil region" evidence="1">
    <location>
        <begin position="104"/>
        <end position="152"/>
    </location>
</feature>
<dbReference type="AlphaFoldDB" id="A0AAW0TYW9"/>
<keyword evidence="4" id="KW-1185">Reference proteome</keyword>
<dbReference type="EMBL" id="JARAKH010000023">
    <property type="protein sequence ID" value="KAK8391881.1"/>
    <property type="molecule type" value="Genomic_DNA"/>
</dbReference>
<evidence type="ECO:0008006" key="5">
    <source>
        <dbReference type="Google" id="ProtNLM"/>
    </source>
</evidence>
<gene>
    <name evidence="3" type="ORF">O3P69_017479</name>
</gene>
<feature type="region of interest" description="Disordered" evidence="2">
    <location>
        <begin position="194"/>
        <end position="213"/>
    </location>
</feature>
<evidence type="ECO:0000256" key="1">
    <source>
        <dbReference type="SAM" id="Coils"/>
    </source>
</evidence>
<dbReference type="GO" id="GO:0005634">
    <property type="term" value="C:nucleus"/>
    <property type="evidence" value="ECO:0007669"/>
    <property type="project" value="InterPro"/>
</dbReference>
<dbReference type="GO" id="GO:0000775">
    <property type="term" value="C:chromosome, centromeric region"/>
    <property type="evidence" value="ECO:0007669"/>
    <property type="project" value="InterPro"/>
</dbReference>
<proteinExistence type="predicted"/>
<protein>
    <recommendedName>
        <fullName evidence="5">Protein MIS12 homolog</fullName>
    </recommendedName>
</protein>
<evidence type="ECO:0000313" key="3">
    <source>
        <dbReference type="EMBL" id="KAK8391881.1"/>
    </source>
</evidence>
<evidence type="ECO:0000313" key="4">
    <source>
        <dbReference type="Proteomes" id="UP001487740"/>
    </source>
</evidence>
<comment type="caution">
    <text evidence="3">The sequence shown here is derived from an EMBL/GenBank/DDBJ whole genome shotgun (WGS) entry which is preliminary data.</text>
</comment>
<dbReference type="GO" id="GO:0000278">
    <property type="term" value="P:mitotic cell cycle"/>
    <property type="evidence" value="ECO:0007669"/>
    <property type="project" value="InterPro"/>
</dbReference>
<keyword evidence="1" id="KW-0175">Coiled coil</keyword>
<name>A0AAW0TYW9_SCYPA</name>
<sequence>MAVGLPDDQYEVQFLGFSPSLFVEGVEQVIVQRLDEALSQLEEQFSKLDPEVLSEDERQRGMTKLRAETDRNLARCSSKLKTTLLDALRVPAHLLHPADLEQANPATHEEVEALGQELEALRQELLNERYMKKRCQAQLKNIEKALEEQQKVLDGPLSPAAMTKVKEAKERMCLIRDNQEDLVSATLQAWEATKDLPEDSGTPGMHLAQESFK</sequence>
<organism evidence="3 4">
    <name type="scientific">Scylla paramamosain</name>
    <name type="common">Mud crab</name>
    <dbReference type="NCBI Taxonomy" id="85552"/>
    <lineage>
        <taxon>Eukaryota</taxon>
        <taxon>Metazoa</taxon>
        <taxon>Ecdysozoa</taxon>
        <taxon>Arthropoda</taxon>
        <taxon>Crustacea</taxon>
        <taxon>Multicrustacea</taxon>
        <taxon>Malacostraca</taxon>
        <taxon>Eumalacostraca</taxon>
        <taxon>Eucarida</taxon>
        <taxon>Decapoda</taxon>
        <taxon>Pleocyemata</taxon>
        <taxon>Brachyura</taxon>
        <taxon>Eubrachyura</taxon>
        <taxon>Portunoidea</taxon>
        <taxon>Portunidae</taxon>
        <taxon>Portuninae</taxon>
        <taxon>Scylla</taxon>
    </lineage>
</organism>
<evidence type="ECO:0000256" key="2">
    <source>
        <dbReference type="SAM" id="MobiDB-lite"/>
    </source>
</evidence>
<dbReference type="Proteomes" id="UP001487740">
    <property type="component" value="Unassembled WGS sequence"/>
</dbReference>